<accession>A0ACC0W537</accession>
<evidence type="ECO:0000313" key="2">
    <source>
        <dbReference type="Proteomes" id="UP001163321"/>
    </source>
</evidence>
<keyword evidence="2" id="KW-1185">Reference proteome</keyword>
<evidence type="ECO:0000313" key="1">
    <source>
        <dbReference type="EMBL" id="KAI9913844.1"/>
    </source>
</evidence>
<gene>
    <name evidence="1" type="ORF">PsorP6_005791</name>
</gene>
<dbReference type="Proteomes" id="UP001163321">
    <property type="component" value="Chromosome 4"/>
</dbReference>
<sequence length="82" mass="9060">MWWDNVCEDALTIKGGSASSVTSVIGGDGIVTVNKNLNDQATIENIKIKGKKVNVCAWTESRNRASQRYWEPVFQENSVSTL</sequence>
<reference evidence="1 2" key="1">
    <citation type="journal article" date="2022" name="bioRxiv">
        <title>The genome of the oomycete Peronosclerospora sorghi, a cosmopolitan pathogen of maize and sorghum, is inflated with dispersed pseudogenes.</title>
        <authorList>
            <person name="Fletcher K."/>
            <person name="Martin F."/>
            <person name="Isakeit T."/>
            <person name="Cavanaugh K."/>
            <person name="Magill C."/>
            <person name="Michelmore R."/>
        </authorList>
    </citation>
    <scope>NUCLEOTIDE SEQUENCE [LARGE SCALE GENOMIC DNA]</scope>
    <source>
        <strain evidence="1">P6</strain>
    </source>
</reference>
<comment type="caution">
    <text evidence="1">The sequence shown here is derived from an EMBL/GenBank/DDBJ whole genome shotgun (WGS) entry which is preliminary data.</text>
</comment>
<protein>
    <submittedName>
        <fullName evidence="1">Uncharacterized protein</fullName>
    </submittedName>
</protein>
<name>A0ACC0W537_9STRA</name>
<dbReference type="EMBL" id="CM047583">
    <property type="protein sequence ID" value="KAI9913844.1"/>
    <property type="molecule type" value="Genomic_DNA"/>
</dbReference>
<proteinExistence type="predicted"/>
<organism evidence="1 2">
    <name type="scientific">Peronosclerospora sorghi</name>
    <dbReference type="NCBI Taxonomy" id="230839"/>
    <lineage>
        <taxon>Eukaryota</taxon>
        <taxon>Sar</taxon>
        <taxon>Stramenopiles</taxon>
        <taxon>Oomycota</taxon>
        <taxon>Peronosporomycetes</taxon>
        <taxon>Peronosporales</taxon>
        <taxon>Peronosporaceae</taxon>
        <taxon>Peronosclerospora</taxon>
    </lineage>
</organism>